<comment type="caution">
    <text evidence="2">The sequence shown here is derived from an EMBL/GenBank/DDBJ whole genome shotgun (WGS) entry which is preliminary data.</text>
</comment>
<dbReference type="AlphaFoldDB" id="A0AB37AZJ9"/>
<dbReference type="RefSeq" id="WP_105775876.1">
    <property type="nucleotide sequence ID" value="NZ_PVFQ01000072.1"/>
</dbReference>
<accession>A0AB37AZJ9</accession>
<dbReference type="Proteomes" id="UP000237811">
    <property type="component" value="Unassembled WGS sequence"/>
</dbReference>
<evidence type="ECO:0000313" key="3">
    <source>
        <dbReference type="Proteomes" id="UP000237811"/>
    </source>
</evidence>
<proteinExistence type="predicted"/>
<name>A0AB37AZJ9_9BURK</name>
<feature type="region of interest" description="Disordered" evidence="1">
    <location>
        <begin position="22"/>
        <end position="59"/>
    </location>
</feature>
<evidence type="ECO:0000256" key="1">
    <source>
        <dbReference type="SAM" id="MobiDB-lite"/>
    </source>
</evidence>
<evidence type="ECO:0008006" key="4">
    <source>
        <dbReference type="Google" id="ProtNLM"/>
    </source>
</evidence>
<gene>
    <name evidence="2" type="ORF">C6P99_01825</name>
</gene>
<dbReference type="EMBL" id="PVFR01000007">
    <property type="protein sequence ID" value="PRE55616.1"/>
    <property type="molecule type" value="Genomic_DNA"/>
</dbReference>
<organism evidence="2 3">
    <name type="scientific">Burkholderia multivorans</name>
    <dbReference type="NCBI Taxonomy" id="87883"/>
    <lineage>
        <taxon>Bacteria</taxon>
        <taxon>Pseudomonadati</taxon>
        <taxon>Pseudomonadota</taxon>
        <taxon>Betaproteobacteria</taxon>
        <taxon>Burkholderiales</taxon>
        <taxon>Burkholderiaceae</taxon>
        <taxon>Burkholderia</taxon>
        <taxon>Burkholderia cepacia complex</taxon>
    </lineage>
</organism>
<evidence type="ECO:0000313" key="2">
    <source>
        <dbReference type="EMBL" id="PRE55616.1"/>
    </source>
</evidence>
<reference evidence="2 3" key="1">
    <citation type="submission" date="2018-03" db="EMBL/GenBank/DDBJ databases">
        <authorList>
            <person name="Nguyen K."/>
            <person name="Fouts D."/>
            <person name="Sutton G."/>
        </authorList>
    </citation>
    <scope>NUCLEOTIDE SEQUENCE [LARGE SCALE GENOMIC DNA]</scope>
    <source>
        <strain evidence="2 3">AU14328</strain>
    </source>
</reference>
<protein>
    <recommendedName>
        <fullName evidence="4">Bacteriophage protein</fullName>
    </recommendedName>
</protein>
<sequence>MSFRIFESRMYRDPMLVLQAKQEAEARAKRRRPDRSEPSAARRAAEALFDIPPRPVPEP</sequence>